<name>A0AAV9PNW6_9PEZI</name>
<sequence length="229" mass="25836">MAGQEKRKASTALKSSSPPNKKRTGKLVNSRKKGNPTDHTKYEGEISIYWERHRHCTPHYVNLQKVQNPSHKASLALLETCRQIHSEAALLPFLKCNFAFEFFADVPIFMKRLLVIQQKAIRSITFPYMTHVPTHAQQVRILKKLAGLQEVTLFDYNNERRTLDCSQAALPAICRIFEKTTLTKATVCVCAQAYELGLESKDEKTIRIKKSGGFLREAGGSPCQEAGIC</sequence>
<evidence type="ECO:0000313" key="2">
    <source>
        <dbReference type="EMBL" id="KAK5174713.1"/>
    </source>
</evidence>
<gene>
    <name evidence="2" type="ORF">LTR77_001795</name>
</gene>
<dbReference type="EMBL" id="JAVRRT010000002">
    <property type="protein sequence ID" value="KAK5174713.1"/>
    <property type="molecule type" value="Genomic_DNA"/>
</dbReference>
<accession>A0AAV9PNW6</accession>
<feature type="compositionally biased region" description="Basic residues" evidence="1">
    <location>
        <begin position="20"/>
        <end position="34"/>
    </location>
</feature>
<evidence type="ECO:0000256" key="1">
    <source>
        <dbReference type="SAM" id="MobiDB-lite"/>
    </source>
</evidence>
<proteinExistence type="predicted"/>
<dbReference type="PANTHER" id="PTHR38790:SF4">
    <property type="entry name" value="2EXR DOMAIN-CONTAINING PROTEIN"/>
    <property type="match status" value="1"/>
</dbReference>
<evidence type="ECO:0000313" key="3">
    <source>
        <dbReference type="Proteomes" id="UP001337655"/>
    </source>
</evidence>
<reference evidence="2 3" key="1">
    <citation type="submission" date="2023-08" db="EMBL/GenBank/DDBJ databases">
        <title>Black Yeasts Isolated from many extreme environments.</title>
        <authorList>
            <person name="Coleine C."/>
            <person name="Stajich J.E."/>
            <person name="Selbmann L."/>
        </authorList>
    </citation>
    <scope>NUCLEOTIDE SEQUENCE [LARGE SCALE GENOMIC DNA]</scope>
    <source>
        <strain evidence="2 3">CCFEE 5935</strain>
    </source>
</reference>
<dbReference type="Proteomes" id="UP001337655">
    <property type="component" value="Unassembled WGS sequence"/>
</dbReference>
<dbReference type="RefSeq" id="XP_064663382.1">
    <property type="nucleotide sequence ID" value="XM_064799055.1"/>
</dbReference>
<dbReference type="AlphaFoldDB" id="A0AAV9PNW6"/>
<protein>
    <submittedName>
        <fullName evidence="2">Uncharacterized protein</fullName>
    </submittedName>
</protein>
<feature type="region of interest" description="Disordered" evidence="1">
    <location>
        <begin position="1"/>
        <end position="40"/>
    </location>
</feature>
<dbReference type="GeneID" id="89923142"/>
<dbReference type="PANTHER" id="PTHR38790">
    <property type="entry name" value="2EXR DOMAIN-CONTAINING PROTEIN-RELATED"/>
    <property type="match status" value="1"/>
</dbReference>
<keyword evidence="3" id="KW-1185">Reference proteome</keyword>
<comment type="caution">
    <text evidence="2">The sequence shown here is derived from an EMBL/GenBank/DDBJ whole genome shotgun (WGS) entry which is preliminary data.</text>
</comment>
<organism evidence="2 3">
    <name type="scientific">Saxophila tyrrhenica</name>
    <dbReference type="NCBI Taxonomy" id="1690608"/>
    <lineage>
        <taxon>Eukaryota</taxon>
        <taxon>Fungi</taxon>
        <taxon>Dikarya</taxon>
        <taxon>Ascomycota</taxon>
        <taxon>Pezizomycotina</taxon>
        <taxon>Dothideomycetes</taxon>
        <taxon>Dothideomycetidae</taxon>
        <taxon>Mycosphaerellales</taxon>
        <taxon>Extremaceae</taxon>
        <taxon>Saxophila</taxon>
    </lineage>
</organism>